<dbReference type="InterPro" id="IPR006626">
    <property type="entry name" value="PbH1"/>
</dbReference>
<reference evidence="4" key="1">
    <citation type="journal article" date="2019" name="Int. J. Syst. Evol. Microbiol.">
        <title>The Global Catalogue of Microorganisms (GCM) 10K type strain sequencing project: providing services to taxonomists for standard genome sequencing and annotation.</title>
        <authorList>
            <consortium name="The Broad Institute Genomics Platform"/>
            <consortium name="The Broad Institute Genome Sequencing Center for Infectious Disease"/>
            <person name="Wu L."/>
            <person name="Ma J."/>
        </authorList>
    </citation>
    <scope>NUCLEOTIDE SEQUENCE [LARGE SCALE GENOMIC DNA]</scope>
    <source>
        <strain evidence="4">JCM 17933</strain>
    </source>
</reference>
<dbReference type="EMBL" id="BAABHF010000026">
    <property type="protein sequence ID" value="GAA4501682.1"/>
    <property type="molecule type" value="Genomic_DNA"/>
</dbReference>
<keyword evidence="4" id="KW-1185">Reference proteome</keyword>
<evidence type="ECO:0000313" key="3">
    <source>
        <dbReference type="EMBL" id="GAA4501682.1"/>
    </source>
</evidence>
<dbReference type="SUPFAM" id="SSF51126">
    <property type="entry name" value="Pectin lyase-like"/>
    <property type="match status" value="1"/>
</dbReference>
<dbReference type="InterPro" id="IPR012334">
    <property type="entry name" value="Pectin_lyas_fold"/>
</dbReference>
<gene>
    <name evidence="3" type="ORF">GCM10023191_052110</name>
</gene>
<organism evidence="3 4">
    <name type="scientific">Actinoallomurus oryzae</name>
    <dbReference type="NCBI Taxonomy" id="502180"/>
    <lineage>
        <taxon>Bacteria</taxon>
        <taxon>Bacillati</taxon>
        <taxon>Actinomycetota</taxon>
        <taxon>Actinomycetes</taxon>
        <taxon>Streptosporangiales</taxon>
        <taxon>Thermomonosporaceae</taxon>
        <taxon>Actinoallomurus</taxon>
    </lineage>
</organism>
<feature type="domain" description="Right handed beta helix" evidence="2">
    <location>
        <begin position="234"/>
        <end position="331"/>
    </location>
</feature>
<accession>A0ABP8QDL8</accession>
<dbReference type="InterPro" id="IPR011050">
    <property type="entry name" value="Pectin_lyase_fold/virulence"/>
</dbReference>
<dbReference type="Gene3D" id="2.160.20.10">
    <property type="entry name" value="Single-stranded right-handed beta-helix, Pectin lyase-like"/>
    <property type="match status" value="2"/>
</dbReference>
<proteinExistence type="predicted"/>
<dbReference type="InterPro" id="IPR039448">
    <property type="entry name" value="Beta_helix"/>
</dbReference>
<dbReference type="SMART" id="SM00710">
    <property type="entry name" value="PbH1"/>
    <property type="match status" value="9"/>
</dbReference>
<dbReference type="Pfam" id="PF12708">
    <property type="entry name" value="Pect-lyase_RHGA_epim"/>
    <property type="match status" value="1"/>
</dbReference>
<dbReference type="InterPro" id="IPR024535">
    <property type="entry name" value="RHGA/B-epi-like_pectate_lyase"/>
</dbReference>
<evidence type="ECO:0000313" key="4">
    <source>
        <dbReference type="Proteomes" id="UP001500503"/>
    </source>
</evidence>
<protein>
    <submittedName>
        <fullName evidence="3">Right-handed parallel beta-helix repeat-containing protein</fullName>
    </submittedName>
</protein>
<dbReference type="Proteomes" id="UP001500503">
    <property type="component" value="Unassembled WGS sequence"/>
</dbReference>
<evidence type="ECO:0000259" key="2">
    <source>
        <dbReference type="Pfam" id="PF13229"/>
    </source>
</evidence>
<sequence length="545" mass="57469">MPDLFVHNAREHGLAGDGKTNDQPALQALVHELGDAYGADGRPRTIYCPSGVYSIQDEATVWRSGVSLIGAGPAATRFTLSNPGNAEAATPLAFFTALQHGASPGKPIADCTFAHFEIDGSDMILPEYDVYAKGLGLQFVLRGRFRDLYIHDTPATGFGCDFLQDSFVEGLLVVHCGRLEHGEWLGGAGIGIGTGGWGPTERCTVSSCTTVRNGTNGIFFELQNRRWAPTRGLRVIGCHSEGNRFGISDWGAEGLIVSGCTLIANHQAGYDVSALGTSAVAGRGGIVTGCVIEDNVWDGVAIGNTPGPYTVSGNRISCNGRYGYWQHNLSGGAQEEAADMIVEANEFWGNGLEGIYVASALRDPAIGGNRIRNNGRRVEPAASGGGETVAYTAQSVIDTAACWRPNGHIGKWVTADAQQAVVMANTENELVLASVRPGATTAWAEGTPEPGVPYRLPGTPRVRAGITLAAGVHDPTIRDNRVWDGQARKTQTHGLAITEDGVCGGGWIHDNDLTGNADAPVRFDTAPTGGCWRHNHGIDECPGAP</sequence>
<dbReference type="Pfam" id="PF13229">
    <property type="entry name" value="Beta_helix"/>
    <property type="match status" value="1"/>
</dbReference>
<evidence type="ECO:0000259" key="1">
    <source>
        <dbReference type="Pfam" id="PF12708"/>
    </source>
</evidence>
<comment type="caution">
    <text evidence="3">The sequence shown here is derived from an EMBL/GenBank/DDBJ whole genome shotgun (WGS) entry which is preliminary data.</text>
</comment>
<dbReference type="RefSeq" id="WP_345468372.1">
    <property type="nucleotide sequence ID" value="NZ_BAABHF010000026.1"/>
</dbReference>
<name>A0ABP8QDL8_9ACTN</name>
<feature type="domain" description="Rhamnogalacturonase A/B/Epimerase-like pectate lyase" evidence="1">
    <location>
        <begin position="8"/>
        <end position="74"/>
    </location>
</feature>